<dbReference type="InterPro" id="IPR010982">
    <property type="entry name" value="Lambda_DNA-bd_dom_sf"/>
</dbReference>
<keyword evidence="1" id="KW-0805">Transcription regulation</keyword>
<dbReference type="STRING" id="929713.NIASO_17175"/>
<evidence type="ECO:0000256" key="1">
    <source>
        <dbReference type="ARBA" id="ARBA00023015"/>
    </source>
</evidence>
<dbReference type="PANTHER" id="PTHR30146:SF109">
    <property type="entry name" value="HTH-TYPE TRANSCRIPTIONAL REGULATOR GALS"/>
    <property type="match status" value="1"/>
</dbReference>
<proteinExistence type="predicted"/>
<dbReference type="AlphaFoldDB" id="W0F4P3"/>
<reference evidence="5 6" key="1">
    <citation type="submission" date="2013-12" db="EMBL/GenBank/DDBJ databases">
        <authorList>
            <consortium name="DOE Joint Genome Institute"/>
            <person name="Eisen J."/>
            <person name="Huntemann M."/>
            <person name="Han J."/>
            <person name="Chen A."/>
            <person name="Kyrpides N."/>
            <person name="Mavromatis K."/>
            <person name="Markowitz V."/>
            <person name="Palaniappan K."/>
            <person name="Ivanova N."/>
            <person name="Schaumberg A."/>
            <person name="Pati A."/>
            <person name="Liolios K."/>
            <person name="Nordberg H.P."/>
            <person name="Cantor M.N."/>
            <person name="Hua S.X."/>
            <person name="Woyke T."/>
        </authorList>
    </citation>
    <scope>NUCLEOTIDE SEQUENCE [LARGE SCALE GENOMIC DNA]</scope>
    <source>
        <strain evidence="6">DSM 19437</strain>
    </source>
</reference>
<dbReference type="GO" id="GO:0000976">
    <property type="term" value="F:transcription cis-regulatory region binding"/>
    <property type="evidence" value="ECO:0007669"/>
    <property type="project" value="TreeGrafter"/>
</dbReference>
<dbReference type="eggNOG" id="COG1609">
    <property type="taxonomic scope" value="Bacteria"/>
</dbReference>
<dbReference type="Proteomes" id="UP000003586">
    <property type="component" value="Chromosome"/>
</dbReference>
<dbReference type="InterPro" id="IPR001761">
    <property type="entry name" value="Peripla_BP/Lac1_sug-bd_dom"/>
</dbReference>
<name>W0F4P3_9BACT</name>
<dbReference type="SUPFAM" id="SSF47413">
    <property type="entry name" value="lambda repressor-like DNA-binding domains"/>
    <property type="match status" value="1"/>
</dbReference>
<dbReference type="EMBL" id="CP007035">
    <property type="protein sequence ID" value="AHF16429.1"/>
    <property type="molecule type" value="Genomic_DNA"/>
</dbReference>
<evidence type="ECO:0000256" key="3">
    <source>
        <dbReference type="ARBA" id="ARBA00023163"/>
    </source>
</evidence>
<dbReference type="Gene3D" id="1.10.260.40">
    <property type="entry name" value="lambda repressor-like DNA-binding domains"/>
    <property type="match status" value="1"/>
</dbReference>
<keyword evidence="6" id="KW-1185">Reference proteome</keyword>
<dbReference type="Pfam" id="PF00532">
    <property type="entry name" value="Peripla_BP_1"/>
    <property type="match status" value="1"/>
</dbReference>
<keyword evidence="3" id="KW-0804">Transcription</keyword>
<evidence type="ECO:0000256" key="2">
    <source>
        <dbReference type="ARBA" id="ARBA00023125"/>
    </source>
</evidence>
<sequence>MKMDAITIKDIAKALGLSASTVSRALRDSHEIGADTKKKIREYAQTYNYRPNQAALSLRKGKSKSIGIVISNIANNYFSQVIDGVESVANKKGYNLIITQSKDSAEREKMILHDLSARSIDGLIVSLAAETTDYSVFEELNNMGVAIVFIDRIADTIETHKVVADNFAGGYEAVQHLAGNGFKKIALIANNKNLSISRERIQGCVKAFQELGLEQHKDWIRFCAAGGADQDEIENVVTTLLSMKNRPDAILTLSDTLSLKTLRILKSKKIAIPRQMGLMGFSNFNNADLLNPALSVIYQPTFEMGALAAKLLVSEIESKRPIAKFEKHILKTRIFTRKSSAAAKA</sequence>
<dbReference type="PROSITE" id="PS50932">
    <property type="entry name" value="HTH_LACI_2"/>
    <property type="match status" value="1"/>
</dbReference>
<dbReference type="Gene3D" id="3.40.50.2300">
    <property type="match status" value="2"/>
</dbReference>
<accession>W0F4P3</accession>
<evidence type="ECO:0000313" key="6">
    <source>
        <dbReference type="Proteomes" id="UP000003586"/>
    </source>
</evidence>
<dbReference type="HOGENOM" id="CLU_037628_6_0_10"/>
<organism evidence="5 6">
    <name type="scientific">Niabella soli DSM 19437</name>
    <dbReference type="NCBI Taxonomy" id="929713"/>
    <lineage>
        <taxon>Bacteria</taxon>
        <taxon>Pseudomonadati</taxon>
        <taxon>Bacteroidota</taxon>
        <taxon>Chitinophagia</taxon>
        <taxon>Chitinophagales</taxon>
        <taxon>Chitinophagaceae</taxon>
        <taxon>Niabella</taxon>
    </lineage>
</organism>
<dbReference type="InterPro" id="IPR028082">
    <property type="entry name" value="Peripla_BP_I"/>
</dbReference>
<evidence type="ECO:0000313" key="5">
    <source>
        <dbReference type="EMBL" id="AHF16429.1"/>
    </source>
</evidence>
<dbReference type="InterPro" id="IPR000843">
    <property type="entry name" value="HTH_LacI"/>
</dbReference>
<dbReference type="GO" id="GO:0003700">
    <property type="term" value="F:DNA-binding transcription factor activity"/>
    <property type="evidence" value="ECO:0007669"/>
    <property type="project" value="TreeGrafter"/>
</dbReference>
<dbReference type="PANTHER" id="PTHR30146">
    <property type="entry name" value="LACI-RELATED TRANSCRIPTIONAL REPRESSOR"/>
    <property type="match status" value="1"/>
</dbReference>
<dbReference type="SUPFAM" id="SSF53822">
    <property type="entry name" value="Periplasmic binding protein-like I"/>
    <property type="match status" value="1"/>
</dbReference>
<evidence type="ECO:0000259" key="4">
    <source>
        <dbReference type="PROSITE" id="PS50932"/>
    </source>
</evidence>
<dbReference type="KEGG" id="nso:NIASO_17175"/>
<keyword evidence="2" id="KW-0238">DNA-binding</keyword>
<protein>
    <submittedName>
        <fullName evidence="5">LacI family transcription regulator</fullName>
    </submittedName>
</protein>
<gene>
    <name evidence="5" type="ORF">NIASO_17175</name>
</gene>
<feature type="domain" description="HTH lacI-type" evidence="4">
    <location>
        <begin position="6"/>
        <end position="60"/>
    </location>
</feature>
<dbReference type="CDD" id="cd01392">
    <property type="entry name" value="HTH_LacI"/>
    <property type="match status" value="1"/>
</dbReference>
<dbReference type="OrthoDB" id="667031at2"/>
<dbReference type="SMART" id="SM00354">
    <property type="entry name" value="HTH_LACI"/>
    <property type="match status" value="1"/>
</dbReference>
<dbReference type="Pfam" id="PF00356">
    <property type="entry name" value="LacI"/>
    <property type="match status" value="1"/>
</dbReference>
<dbReference type="CDD" id="cd06267">
    <property type="entry name" value="PBP1_LacI_sugar_binding-like"/>
    <property type="match status" value="1"/>
</dbReference>